<keyword evidence="2" id="KW-0560">Oxidoreductase</keyword>
<dbReference type="Gene3D" id="3.40.50.720">
    <property type="entry name" value="NAD(P)-binding Rossmann-like Domain"/>
    <property type="match status" value="1"/>
</dbReference>
<dbReference type="RefSeq" id="WP_183614856.1">
    <property type="nucleotide sequence ID" value="NZ_JACICY010000013.1"/>
</dbReference>
<dbReference type="SUPFAM" id="SSF51735">
    <property type="entry name" value="NAD(P)-binding Rossmann-fold domains"/>
    <property type="match status" value="1"/>
</dbReference>
<sequence>MNSCAVSAAYFARGGRFDPLADSDWADNFRVTLDGVFQDMRACTPRMSAGGAVVNIASVAAMVEMPVKAGYGAAKSAVIGLTRTVAVTLAPRGIRANSLPPGFATTKAPDDIAGTVAFLASDDAAFITGAWWSMAGSPRNDVRHPAFLGGHDGETS</sequence>
<dbReference type="PANTHER" id="PTHR24321">
    <property type="entry name" value="DEHYDROGENASES, SHORT CHAIN"/>
    <property type="match status" value="1"/>
</dbReference>
<evidence type="ECO:0000313" key="4">
    <source>
        <dbReference type="Proteomes" id="UP000562395"/>
    </source>
</evidence>
<dbReference type="CDD" id="cd05233">
    <property type="entry name" value="SDR_c"/>
    <property type="match status" value="1"/>
</dbReference>
<evidence type="ECO:0000256" key="1">
    <source>
        <dbReference type="ARBA" id="ARBA00006484"/>
    </source>
</evidence>
<dbReference type="PRINTS" id="PR00081">
    <property type="entry name" value="GDHRDH"/>
</dbReference>
<dbReference type="PROSITE" id="PS00061">
    <property type="entry name" value="ADH_SHORT"/>
    <property type="match status" value="1"/>
</dbReference>
<dbReference type="Proteomes" id="UP000562395">
    <property type="component" value="Unassembled WGS sequence"/>
</dbReference>
<reference evidence="3 4" key="1">
    <citation type="submission" date="2020-08" db="EMBL/GenBank/DDBJ databases">
        <title>Genomic Encyclopedia of Type Strains, Phase IV (KMG-IV): sequencing the most valuable type-strain genomes for metagenomic binning, comparative biology and taxonomic classification.</title>
        <authorList>
            <person name="Goeker M."/>
        </authorList>
    </citation>
    <scope>NUCLEOTIDE SEQUENCE [LARGE SCALE GENOMIC DNA]</scope>
    <source>
        <strain evidence="3 4">DSM 14552</strain>
    </source>
</reference>
<dbReference type="AlphaFoldDB" id="A0A7W6A088"/>
<evidence type="ECO:0000313" key="3">
    <source>
        <dbReference type="EMBL" id="MBB3862363.1"/>
    </source>
</evidence>
<accession>A0A7W6A088</accession>
<dbReference type="GO" id="GO:0016491">
    <property type="term" value="F:oxidoreductase activity"/>
    <property type="evidence" value="ECO:0007669"/>
    <property type="project" value="UniProtKB-KW"/>
</dbReference>
<protein>
    <submittedName>
        <fullName evidence="3">NAD(P)-dependent dehydrogenase (Short-subunit alcohol dehydrogenase family)</fullName>
    </submittedName>
</protein>
<comment type="caution">
    <text evidence="3">The sequence shown here is derived from an EMBL/GenBank/DDBJ whole genome shotgun (WGS) entry which is preliminary data.</text>
</comment>
<keyword evidence="4" id="KW-1185">Reference proteome</keyword>
<dbReference type="InterPro" id="IPR002347">
    <property type="entry name" value="SDR_fam"/>
</dbReference>
<dbReference type="InterPro" id="IPR020904">
    <property type="entry name" value="Sc_DH/Rdtase_CS"/>
</dbReference>
<gene>
    <name evidence="3" type="ORF">GGQ88_003663</name>
</gene>
<comment type="similarity">
    <text evidence="1">Belongs to the short-chain dehydrogenases/reductases (SDR) family.</text>
</comment>
<dbReference type="InterPro" id="IPR036291">
    <property type="entry name" value="NAD(P)-bd_dom_sf"/>
</dbReference>
<dbReference type="PANTHER" id="PTHR24321:SF8">
    <property type="entry name" value="ESTRADIOL 17-BETA-DEHYDROGENASE 8-RELATED"/>
    <property type="match status" value="1"/>
</dbReference>
<proteinExistence type="inferred from homology"/>
<dbReference type="EMBL" id="JACICY010000013">
    <property type="protein sequence ID" value="MBB3862363.1"/>
    <property type="molecule type" value="Genomic_DNA"/>
</dbReference>
<dbReference type="Pfam" id="PF13561">
    <property type="entry name" value="adh_short_C2"/>
    <property type="match status" value="1"/>
</dbReference>
<dbReference type="PRINTS" id="PR00080">
    <property type="entry name" value="SDRFAMILY"/>
</dbReference>
<name>A0A7W6A088_9SPHN</name>
<organism evidence="3 4">
    <name type="scientific">Novosphingobium hassiacum</name>
    <dbReference type="NCBI Taxonomy" id="173676"/>
    <lineage>
        <taxon>Bacteria</taxon>
        <taxon>Pseudomonadati</taxon>
        <taxon>Pseudomonadota</taxon>
        <taxon>Alphaproteobacteria</taxon>
        <taxon>Sphingomonadales</taxon>
        <taxon>Sphingomonadaceae</taxon>
        <taxon>Novosphingobium</taxon>
    </lineage>
</organism>
<evidence type="ECO:0000256" key="2">
    <source>
        <dbReference type="ARBA" id="ARBA00023002"/>
    </source>
</evidence>